<evidence type="ECO:0000256" key="1">
    <source>
        <dbReference type="ARBA" id="ARBA00005046"/>
    </source>
</evidence>
<dbReference type="KEGG" id="cma:Cmaq_0106"/>
<proteinExistence type="predicted"/>
<dbReference type="InterPro" id="IPR002820">
    <property type="entry name" value="Mopterin_CF_biosynth-C_dom"/>
</dbReference>
<evidence type="ECO:0000256" key="2">
    <source>
        <dbReference type="ARBA" id="ARBA00023150"/>
    </source>
</evidence>
<evidence type="ECO:0000313" key="4">
    <source>
        <dbReference type="EMBL" id="ABW00960.1"/>
    </source>
</evidence>
<dbReference type="HOGENOM" id="CLU_848935_0_0_2"/>
<dbReference type="EMBL" id="CP000852">
    <property type="protein sequence ID" value="ABW00960.1"/>
    <property type="molecule type" value="Genomic_DNA"/>
</dbReference>
<dbReference type="Gene3D" id="3.30.70.640">
    <property type="entry name" value="Molybdopterin cofactor biosynthesis C (MoaC) domain"/>
    <property type="match status" value="2"/>
</dbReference>
<sequence>MSVRMIDVSGKESVYREAWVEGLIRLRPELAKVIGDSWFIGLGNLASSISVAAVVAVKRAWEFIPLLHPIPITNVEVELTHGYDYVGLRVGAKTVAQTGVEMDALFGALTGLVTAWNVIKARHCVCGPNGDCRVVEEGEVGGLSFSGVGEIKGIEGVRVIRKIKGGLSSGNGTEGTGSINVNNAPSLVTLFDASNEPTYIGEAEASGFIKLKPSTVELIRSGGVEKGDVLATAQLAAISMAKRAWELLPLIHQNYLTHVAVGAEVKDNGVYVKVTTRNVSRTGSAMEALMATGAALLTIWDMVKKYEKDENGQYPDTEVSFIRLEKAVKTPMQ</sequence>
<keyword evidence="5" id="KW-1185">Reference proteome</keyword>
<dbReference type="InterPro" id="IPR036522">
    <property type="entry name" value="MoaC_sf"/>
</dbReference>
<dbReference type="RefSeq" id="WP_012185180.1">
    <property type="nucleotide sequence ID" value="NC_009954.1"/>
</dbReference>
<gene>
    <name evidence="4" type="ordered locus">Cmaq_0106</name>
</gene>
<evidence type="ECO:0000259" key="3">
    <source>
        <dbReference type="Pfam" id="PF01967"/>
    </source>
</evidence>
<dbReference type="Proteomes" id="UP000001137">
    <property type="component" value="Chromosome"/>
</dbReference>
<dbReference type="GO" id="GO:0006777">
    <property type="term" value="P:Mo-molybdopterin cofactor biosynthetic process"/>
    <property type="evidence" value="ECO:0007669"/>
    <property type="project" value="UniProtKB-KW"/>
</dbReference>
<keyword evidence="2" id="KW-0501">Molybdenum cofactor biosynthesis</keyword>
<dbReference type="Pfam" id="PF01967">
    <property type="entry name" value="MoaC"/>
    <property type="match status" value="2"/>
</dbReference>
<dbReference type="STRING" id="397948.Cmaq_0106"/>
<feature type="domain" description="Molybdopterin cofactor biosynthesis C (MoaC)" evidence="3">
    <location>
        <begin position="192"/>
        <end position="325"/>
    </location>
</feature>
<organism evidence="4 5">
    <name type="scientific">Caldivirga maquilingensis (strain ATCC 700844 / DSM 13496 / JCM 10307 / IC-167)</name>
    <dbReference type="NCBI Taxonomy" id="397948"/>
    <lineage>
        <taxon>Archaea</taxon>
        <taxon>Thermoproteota</taxon>
        <taxon>Thermoprotei</taxon>
        <taxon>Thermoproteales</taxon>
        <taxon>Thermoproteaceae</taxon>
        <taxon>Caldivirga</taxon>
    </lineage>
</organism>
<feature type="domain" description="Molybdopterin cofactor biosynthesis C (MoaC)" evidence="3">
    <location>
        <begin position="5"/>
        <end position="121"/>
    </location>
</feature>
<dbReference type="OrthoDB" id="10067at2157"/>
<comment type="pathway">
    <text evidence="1">Cofactor biosynthesis; molybdopterin biosynthesis.</text>
</comment>
<dbReference type="UniPathway" id="UPA00344"/>
<dbReference type="GeneID" id="32154299"/>
<evidence type="ECO:0000313" key="5">
    <source>
        <dbReference type="Proteomes" id="UP000001137"/>
    </source>
</evidence>
<name>A8MA28_CALMQ</name>
<dbReference type="AlphaFoldDB" id="A8MA28"/>
<dbReference type="eggNOG" id="arCOG01530">
    <property type="taxonomic scope" value="Archaea"/>
</dbReference>
<accession>A8MA28</accession>
<dbReference type="SUPFAM" id="SSF55040">
    <property type="entry name" value="Molybdenum cofactor biosynthesis protein C, MoaC"/>
    <property type="match status" value="2"/>
</dbReference>
<protein>
    <submittedName>
        <fullName evidence="4">Molybdopterin cofactor biosynthesis MoaC region</fullName>
    </submittedName>
</protein>
<reference evidence="4 5" key="1">
    <citation type="submission" date="2007-10" db="EMBL/GenBank/DDBJ databases">
        <title>Complete sequence of Caldivirga maquilingensis IC-167.</title>
        <authorList>
            <consortium name="US DOE Joint Genome Institute"/>
            <person name="Copeland A."/>
            <person name="Lucas S."/>
            <person name="Lapidus A."/>
            <person name="Barry K."/>
            <person name="Glavina del Rio T."/>
            <person name="Dalin E."/>
            <person name="Tice H."/>
            <person name="Pitluck S."/>
            <person name="Saunders E."/>
            <person name="Brettin T."/>
            <person name="Bruce D."/>
            <person name="Detter J.C."/>
            <person name="Han C."/>
            <person name="Schmutz J."/>
            <person name="Larimer F."/>
            <person name="Land M."/>
            <person name="Hauser L."/>
            <person name="Kyrpides N."/>
            <person name="Ivanova N."/>
            <person name="Biddle J.F."/>
            <person name="Zhang Z."/>
            <person name="Fitz-Gibbon S.T."/>
            <person name="Lowe T.M."/>
            <person name="Saltikov C."/>
            <person name="House C.H."/>
            <person name="Richardson P."/>
        </authorList>
    </citation>
    <scope>NUCLEOTIDE SEQUENCE [LARGE SCALE GENOMIC DNA]</scope>
    <source>
        <strain evidence="5">ATCC 700844 / DSM 13496 / JCM 10307 / IC-167</strain>
    </source>
</reference>